<feature type="domain" description="Peptidase M16 C-terminal" evidence="9">
    <location>
        <begin position="531"/>
        <end position="619"/>
    </location>
</feature>
<dbReference type="InterPro" id="IPR011249">
    <property type="entry name" value="Metalloenz_LuxS/M16"/>
</dbReference>
<dbReference type="Proteomes" id="UP001150925">
    <property type="component" value="Unassembled WGS sequence"/>
</dbReference>
<evidence type="ECO:0000259" key="9">
    <source>
        <dbReference type="Pfam" id="PF05193"/>
    </source>
</evidence>
<dbReference type="SUPFAM" id="SSF63411">
    <property type="entry name" value="LuxS/MPP-like metallohydrolase"/>
    <property type="match status" value="4"/>
</dbReference>
<feature type="region of interest" description="Disordered" evidence="7">
    <location>
        <begin position="467"/>
        <end position="503"/>
    </location>
</feature>
<dbReference type="Gene3D" id="3.30.830.10">
    <property type="entry name" value="Metalloenzyme, LuxS/M16 peptidase-like"/>
    <property type="match status" value="4"/>
</dbReference>
<evidence type="ECO:0000313" key="12">
    <source>
        <dbReference type="Proteomes" id="UP001150925"/>
    </source>
</evidence>
<evidence type="ECO:0000256" key="7">
    <source>
        <dbReference type="SAM" id="MobiDB-lite"/>
    </source>
</evidence>
<protein>
    <submittedName>
        <fullName evidence="11">Metalloprotease</fullName>
        <ecNumber evidence="11">3.4.24.56</ecNumber>
    </submittedName>
</protein>
<evidence type="ECO:0000256" key="4">
    <source>
        <dbReference type="ARBA" id="ARBA00022801"/>
    </source>
</evidence>
<dbReference type="PANTHER" id="PTHR43690:SF18">
    <property type="entry name" value="INSULIN-DEGRADING ENZYME-RELATED"/>
    <property type="match status" value="1"/>
</dbReference>
<sequence>MAFMNTNPMTQGSDYDYHEPTAEIPFSYSSYRPAVNKSSQDNRDFRVIVLENQLEVMLINDSEATSACVALNLLAGSGVDHPHLHGLANLTQKWLLRASKRYPTDGQFESFIKEHGGVLYSHTTLKTGEISFGLQVDYLQDSLVQFASVLTEPLFQRQVAEKVVQGIQDEHSKFLKQENMGIKLLVRNFFRPPNKMTHFDTGNRETLLINPPKLGIDIHREVKQYYDTYYSSNLMKLVILGNQGLSTLTEWAVTTFSGIPNKIIPVPQLERVALPVDYSRQVLVKSQQHTRSLIFLFPLFCHGSAAGSVVGADDAGSVTRGHTPADSGSESDRLPKLNASLADLKLHDPSQEYDTMWSGHSRRSSLSNNSVQSQGSNQTASTGLSSPSVQSGGGFPMMPMGMMMGPNGAPMPMNMAAMYQMNQWMMAMNWNMYSMFNGNASANGTNTYGPPPMPYGQPGMNQNFPSGNAFPGQMNFNNPSSTSVAHSQASAQFNGLPTPPGMSYPLPGQTPLESGYHPNTPQLDIHREWAPALAYVRHLLELRTPGSVVHYLNKKGWATYIHTKDIHDFDCDTPFFKMTVSLTKAGFEAYEEVIQAVFEYFSMIRRAGIQQWLYDEIRSIAAIKFFTRAKFNDFDCPRFADTMIRTDLAPDHYLSDQAMSYQCIEEHIQHTLDCLNPKNFSVVVVSRDIQSPGMSKEKYYRTRYQVTSLPLTLQMALTDIKRCDKFHLPSKNPYLLECLDTPVKMTPLDPTVRMISDGPHSRCWFLHSNNFTPARTDIRIALQSPLAFKTAASYVRTKLMTKLLQEKCKRSISSTSAAGAAHMFHTIEAGPDGIQGFSEKQDLMLTKVFSALNSLKVEPYSLKFYSDELLLDFQCDASNNDDSPDAFLTNLFGGYNWPRELLMRELKSITVNDMSEFVSNYLNRVYLEVLVTGNATESEVLDILRMSESQLRRSPVLKTERYCNRSLHLPLGSRYVYRLKHHSSSPDSRVAYFVQAGENSKASLRVYQDVIAYVVENKCIPYFQTQMGLENITCEVLCKPNRPLGLFLMASGEKDPGFLESGIELCLQMVRRQLADMSPTELAELLGTMENQKRLQAKGVSSHHLWNRIVYHAPTIYQQEDFDILASIHKSNLMEMFKRYFDKSSRYFTKISVHVSPQNKVPLLDGQVFLQDTKALNAVLQSSEMPWST</sequence>
<dbReference type="Pfam" id="PF05193">
    <property type="entry name" value="Peptidase_M16_C"/>
    <property type="match status" value="2"/>
</dbReference>
<dbReference type="InterPro" id="IPR011765">
    <property type="entry name" value="Pept_M16_N"/>
</dbReference>
<dbReference type="InterPro" id="IPR007863">
    <property type="entry name" value="Peptidase_M16_C"/>
</dbReference>
<keyword evidence="3" id="KW-0479">Metal-binding</keyword>
<dbReference type="Pfam" id="PF00675">
    <property type="entry name" value="Peptidase_M16"/>
    <property type="match status" value="1"/>
</dbReference>
<evidence type="ECO:0000256" key="6">
    <source>
        <dbReference type="ARBA" id="ARBA00023049"/>
    </source>
</evidence>
<accession>A0A9W8E0F0</accession>
<dbReference type="AlphaFoldDB" id="A0A9W8E0F0"/>
<gene>
    <name evidence="11" type="primary">STE23_2</name>
    <name evidence="11" type="ORF">IWQ62_004660</name>
</gene>
<comment type="caution">
    <text evidence="11">The sequence shown here is derived from an EMBL/GenBank/DDBJ whole genome shotgun (WGS) entry which is preliminary data.</text>
</comment>
<dbReference type="GO" id="GO:0004222">
    <property type="term" value="F:metalloendopeptidase activity"/>
    <property type="evidence" value="ECO:0007669"/>
    <property type="project" value="UniProtKB-EC"/>
</dbReference>
<feature type="region of interest" description="Disordered" evidence="7">
    <location>
        <begin position="314"/>
        <end position="334"/>
    </location>
</feature>
<feature type="compositionally biased region" description="Polar residues" evidence="7">
    <location>
        <begin position="379"/>
        <end position="390"/>
    </location>
</feature>
<keyword evidence="12" id="KW-1185">Reference proteome</keyword>
<keyword evidence="2" id="KW-0645">Protease</keyword>
<dbReference type="Pfam" id="PF16187">
    <property type="entry name" value="Peptidase_M16_M"/>
    <property type="match status" value="1"/>
</dbReference>
<feature type="domain" description="Peptidase M16 N-terminal" evidence="8">
    <location>
        <begin position="56"/>
        <end position="180"/>
    </location>
</feature>
<comment type="similarity">
    <text evidence="1">Belongs to the peptidase M16 family.</text>
</comment>
<feature type="compositionally biased region" description="Polar residues" evidence="7">
    <location>
        <begin position="474"/>
        <end position="495"/>
    </location>
</feature>
<evidence type="ECO:0000256" key="3">
    <source>
        <dbReference type="ARBA" id="ARBA00022723"/>
    </source>
</evidence>
<keyword evidence="6 11" id="KW-0482">Metalloprotease</keyword>
<dbReference type="InterPro" id="IPR032632">
    <property type="entry name" value="Peptidase_M16_M"/>
</dbReference>
<keyword evidence="4 11" id="KW-0378">Hydrolase</keyword>
<name>A0A9W8E0F0_9FUNG</name>
<keyword evidence="5" id="KW-0862">Zinc</keyword>
<dbReference type="GO" id="GO:0006508">
    <property type="term" value="P:proteolysis"/>
    <property type="evidence" value="ECO:0007669"/>
    <property type="project" value="UniProtKB-KW"/>
</dbReference>
<dbReference type="EMBL" id="JANBPY010001622">
    <property type="protein sequence ID" value="KAJ1959314.1"/>
    <property type="molecule type" value="Genomic_DNA"/>
</dbReference>
<reference evidence="11" key="1">
    <citation type="submission" date="2022-07" db="EMBL/GenBank/DDBJ databases">
        <title>Phylogenomic reconstructions and comparative analyses of Kickxellomycotina fungi.</title>
        <authorList>
            <person name="Reynolds N.K."/>
            <person name="Stajich J.E."/>
            <person name="Barry K."/>
            <person name="Grigoriev I.V."/>
            <person name="Crous P."/>
            <person name="Smith M.E."/>
        </authorList>
    </citation>
    <scope>NUCLEOTIDE SEQUENCE</scope>
    <source>
        <strain evidence="11">RSA 1196</strain>
    </source>
</reference>
<evidence type="ECO:0000313" key="11">
    <source>
        <dbReference type="EMBL" id="KAJ1959314.1"/>
    </source>
</evidence>
<feature type="domain" description="Peptidase M16 middle/third" evidence="10">
    <location>
        <begin position="640"/>
        <end position="874"/>
    </location>
</feature>
<evidence type="ECO:0000259" key="10">
    <source>
        <dbReference type="Pfam" id="PF16187"/>
    </source>
</evidence>
<evidence type="ECO:0000256" key="5">
    <source>
        <dbReference type="ARBA" id="ARBA00022833"/>
    </source>
</evidence>
<dbReference type="PANTHER" id="PTHR43690">
    <property type="entry name" value="NARDILYSIN"/>
    <property type="match status" value="1"/>
</dbReference>
<dbReference type="OrthoDB" id="952271at2759"/>
<feature type="domain" description="Peptidase M16 C-terminal" evidence="9">
    <location>
        <begin position="221"/>
        <end position="298"/>
    </location>
</feature>
<dbReference type="GO" id="GO:0046872">
    <property type="term" value="F:metal ion binding"/>
    <property type="evidence" value="ECO:0007669"/>
    <property type="project" value="UniProtKB-KW"/>
</dbReference>
<feature type="region of interest" description="Disordered" evidence="7">
    <location>
        <begin position="352"/>
        <end position="392"/>
    </location>
</feature>
<evidence type="ECO:0000259" key="8">
    <source>
        <dbReference type="Pfam" id="PF00675"/>
    </source>
</evidence>
<dbReference type="EC" id="3.4.24.56" evidence="11"/>
<feature type="compositionally biased region" description="Low complexity" evidence="7">
    <location>
        <begin position="364"/>
        <end position="378"/>
    </location>
</feature>
<proteinExistence type="inferred from homology"/>
<dbReference type="InterPro" id="IPR050626">
    <property type="entry name" value="Peptidase_M16"/>
</dbReference>
<evidence type="ECO:0000256" key="1">
    <source>
        <dbReference type="ARBA" id="ARBA00007261"/>
    </source>
</evidence>
<evidence type="ECO:0000256" key="2">
    <source>
        <dbReference type="ARBA" id="ARBA00022670"/>
    </source>
</evidence>
<organism evidence="11 12">
    <name type="scientific">Dispira parvispora</name>
    <dbReference type="NCBI Taxonomy" id="1520584"/>
    <lineage>
        <taxon>Eukaryota</taxon>
        <taxon>Fungi</taxon>
        <taxon>Fungi incertae sedis</taxon>
        <taxon>Zoopagomycota</taxon>
        <taxon>Kickxellomycotina</taxon>
        <taxon>Dimargaritomycetes</taxon>
        <taxon>Dimargaritales</taxon>
        <taxon>Dimargaritaceae</taxon>
        <taxon>Dispira</taxon>
    </lineage>
</organism>